<dbReference type="EMBL" id="CAJNOK010004819">
    <property type="protein sequence ID" value="CAF0950804.1"/>
    <property type="molecule type" value="Genomic_DNA"/>
</dbReference>
<dbReference type="Proteomes" id="UP000677228">
    <property type="component" value="Unassembled WGS sequence"/>
</dbReference>
<sequence>ERFVAASPSEVVKKKRLSYAHTNARRKLKMQRTETATRKEYLIQENDQSLDELLKLTTHEEEMIQGNSYDLTKLKEKFDLTRNKRRHLMMQTVTVEESLKLHPTLKITSLFVREINSVCDPYYESIIEAVKRNCAKVCNEEQPLTVLEFVSKHFGESKRYLLNQDIIHPYPLIQIQTAANNGKIYLLIVQNKEVIQTQFQTEIIGGFIDSYDFVSSDASTILLDLSEYDSDARRAGVSSAGGAGVDEVESDFSDGLIFCSSCVG</sequence>
<evidence type="ECO:0000313" key="2">
    <source>
        <dbReference type="EMBL" id="CAF3725000.1"/>
    </source>
</evidence>
<dbReference type="AlphaFoldDB" id="A0A8S2DQJ4"/>
<proteinExistence type="predicted"/>
<evidence type="ECO:0000313" key="1">
    <source>
        <dbReference type="EMBL" id="CAF0950804.1"/>
    </source>
</evidence>
<name>A0A8S2DQJ4_9BILA</name>
<comment type="caution">
    <text evidence="1">The sequence shown here is derived from an EMBL/GenBank/DDBJ whole genome shotgun (WGS) entry which is preliminary data.</text>
</comment>
<feature type="non-terminal residue" evidence="1">
    <location>
        <position position="1"/>
    </location>
</feature>
<reference evidence="1" key="1">
    <citation type="submission" date="2021-02" db="EMBL/GenBank/DDBJ databases">
        <authorList>
            <person name="Nowell W R."/>
        </authorList>
    </citation>
    <scope>NUCLEOTIDE SEQUENCE</scope>
</reference>
<gene>
    <name evidence="1" type="ORF">OVA965_LOCUS12144</name>
    <name evidence="2" type="ORF">TMI583_LOCUS12148</name>
</gene>
<accession>A0A8S2DQJ4</accession>
<evidence type="ECO:0000313" key="3">
    <source>
        <dbReference type="Proteomes" id="UP000677228"/>
    </source>
</evidence>
<dbReference type="EMBL" id="CAJOBA010004824">
    <property type="protein sequence ID" value="CAF3725000.1"/>
    <property type="molecule type" value="Genomic_DNA"/>
</dbReference>
<organism evidence="1 3">
    <name type="scientific">Didymodactylos carnosus</name>
    <dbReference type="NCBI Taxonomy" id="1234261"/>
    <lineage>
        <taxon>Eukaryota</taxon>
        <taxon>Metazoa</taxon>
        <taxon>Spiralia</taxon>
        <taxon>Gnathifera</taxon>
        <taxon>Rotifera</taxon>
        <taxon>Eurotatoria</taxon>
        <taxon>Bdelloidea</taxon>
        <taxon>Philodinida</taxon>
        <taxon>Philodinidae</taxon>
        <taxon>Didymodactylos</taxon>
    </lineage>
</organism>
<protein>
    <submittedName>
        <fullName evidence="1">Uncharacterized protein</fullName>
    </submittedName>
</protein>
<dbReference type="Proteomes" id="UP000682733">
    <property type="component" value="Unassembled WGS sequence"/>
</dbReference>